<dbReference type="Proteomes" id="UP000308901">
    <property type="component" value="Unassembled WGS sequence"/>
</dbReference>
<keyword evidence="1" id="KW-0175">Coiled coil</keyword>
<gene>
    <name evidence="3" type="ORF">FDK22_03125</name>
</gene>
<keyword evidence="2" id="KW-0472">Membrane</keyword>
<feature type="transmembrane region" description="Helical" evidence="2">
    <location>
        <begin position="6"/>
        <end position="25"/>
    </location>
</feature>
<organism evidence="3 4">
    <name type="scientific">Arcobacter arenosus</name>
    <dbReference type="NCBI Taxonomy" id="2576037"/>
    <lineage>
        <taxon>Bacteria</taxon>
        <taxon>Pseudomonadati</taxon>
        <taxon>Campylobacterota</taxon>
        <taxon>Epsilonproteobacteria</taxon>
        <taxon>Campylobacterales</taxon>
        <taxon>Arcobacteraceae</taxon>
        <taxon>Arcobacter</taxon>
    </lineage>
</organism>
<accession>A0A5R8Y4L9</accession>
<dbReference type="RefSeq" id="WP_138151427.1">
    <property type="nucleotide sequence ID" value="NZ_VANU01000001.1"/>
</dbReference>
<evidence type="ECO:0000256" key="1">
    <source>
        <dbReference type="SAM" id="Coils"/>
    </source>
</evidence>
<dbReference type="EMBL" id="VANU01000001">
    <property type="protein sequence ID" value="TLP41025.1"/>
    <property type="molecule type" value="Genomic_DNA"/>
</dbReference>
<sequence>MNYLPIYLFVSITLIALTLLVLHIYRKQIPFLKEDKEEVNLDLEKKFDELNELIESASKNIDNQREINKEMRRL</sequence>
<dbReference type="AlphaFoldDB" id="A0A5R8Y4L9"/>
<reference evidence="3 4" key="1">
    <citation type="submission" date="2019-05" db="EMBL/GenBank/DDBJ databases">
        <title>Arcobacter sp. nov., isolated from sea sediment.</title>
        <authorList>
            <person name="Kim W."/>
        </authorList>
    </citation>
    <scope>NUCLEOTIDE SEQUENCE [LARGE SCALE GENOMIC DNA]</scope>
    <source>
        <strain evidence="3 4">CAU 1517</strain>
    </source>
</reference>
<evidence type="ECO:0000256" key="2">
    <source>
        <dbReference type="SAM" id="Phobius"/>
    </source>
</evidence>
<feature type="coiled-coil region" evidence="1">
    <location>
        <begin position="33"/>
        <end position="74"/>
    </location>
</feature>
<name>A0A5R8Y4L9_9BACT</name>
<keyword evidence="4" id="KW-1185">Reference proteome</keyword>
<evidence type="ECO:0000313" key="4">
    <source>
        <dbReference type="Proteomes" id="UP000308901"/>
    </source>
</evidence>
<protein>
    <submittedName>
        <fullName evidence="3">Uncharacterized protein</fullName>
    </submittedName>
</protein>
<keyword evidence="2" id="KW-0812">Transmembrane</keyword>
<proteinExistence type="predicted"/>
<comment type="caution">
    <text evidence="3">The sequence shown here is derived from an EMBL/GenBank/DDBJ whole genome shotgun (WGS) entry which is preliminary data.</text>
</comment>
<keyword evidence="2" id="KW-1133">Transmembrane helix</keyword>
<evidence type="ECO:0000313" key="3">
    <source>
        <dbReference type="EMBL" id="TLP41025.1"/>
    </source>
</evidence>